<evidence type="ECO:0000259" key="8">
    <source>
        <dbReference type="PROSITE" id="PS51074"/>
    </source>
</evidence>
<dbReference type="SUPFAM" id="SSF144217">
    <property type="entry name" value="CSL zinc finger"/>
    <property type="match status" value="1"/>
</dbReference>
<keyword evidence="5" id="KW-0408">Iron</keyword>
<proteinExistence type="inferred from homology"/>
<dbReference type="AlphaFoldDB" id="A0A9P4JP84"/>
<dbReference type="SUPFAM" id="SSF46565">
    <property type="entry name" value="Chaperone J-domain"/>
    <property type="match status" value="1"/>
</dbReference>
<evidence type="ECO:0000256" key="4">
    <source>
        <dbReference type="ARBA" id="ARBA00022723"/>
    </source>
</evidence>
<dbReference type="OrthoDB" id="445556at2759"/>
<dbReference type="InterPro" id="IPR052276">
    <property type="entry name" value="Diphthamide-biosynth_chaperone"/>
</dbReference>
<evidence type="ECO:0000256" key="5">
    <source>
        <dbReference type="ARBA" id="ARBA00023004"/>
    </source>
</evidence>
<dbReference type="PROSITE" id="PS51074">
    <property type="entry name" value="DPH_MB"/>
    <property type="match status" value="1"/>
</dbReference>
<dbReference type="Proteomes" id="UP000799536">
    <property type="component" value="Unassembled WGS sequence"/>
</dbReference>
<gene>
    <name evidence="9" type="ORF">GQ43DRAFT_463733</name>
</gene>
<evidence type="ECO:0000259" key="7">
    <source>
        <dbReference type="PROSITE" id="PS50076"/>
    </source>
</evidence>
<dbReference type="EMBL" id="ML994007">
    <property type="protein sequence ID" value="KAF2200749.1"/>
    <property type="molecule type" value="Genomic_DNA"/>
</dbReference>
<organism evidence="9 10">
    <name type="scientific">Delitschia confertaspora ATCC 74209</name>
    <dbReference type="NCBI Taxonomy" id="1513339"/>
    <lineage>
        <taxon>Eukaryota</taxon>
        <taxon>Fungi</taxon>
        <taxon>Dikarya</taxon>
        <taxon>Ascomycota</taxon>
        <taxon>Pezizomycotina</taxon>
        <taxon>Dothideomycetes</taxon>
        <taxon>Pleosporomycetidae</taxon>
        <taxon>Pleosporales</taxon>
        <taxon>Delitschiaceae</taxon>
        <taxon>Delitschia</taxon>
    </lineage>
</organism>
<evidence type="ECO:0000256" key="6">
    <source>
        <dbReference type="SAM" id="MobiDB-lite"/>
    </source>
</evidence>
<dbReference type="SMART" id="SM00271">
    <property type="entry name" value="DnaJ"/>
    <property type="match status" value="1"/>
</dbReference>
<feature type="domain" description="DPH-type MB" evidence="8">
    <location>
        <begin position="136"/>
        <end position="222"/>
    </location>
</feature>
<dbReference type="CDD" id="cd06257">
    <property type="entry name" value="DnaJ"/>
    <property type="match status" value="1"/>
</dbReference>
<dbReference type="InterPro" id="IPR036869">
    <property type="entry name" value="J_dom_sf"/>
</dbReference>
<dbReference type="PANTHER" id="PTHR44240">
    <property type="entry name" value="DNAJ DOMAIN (PROKARYOTIC HEAT SHOCK PROTEIN)-RELATED"/>
    <property type="match status" value="1"/>
</dbReference>
<keyword evidence="10" id="KW-1185">Reference proteome</keyword>
<evidence type="ECO:0000256" key="3">
    <source>
        <dbReference type="ARBA" id="ARBA00021797"/>
    </source>
</evidence>
<evidence type="ECO:0000256" key="2">
    <source>
        <dbReference type="ARBA" id="ARBA00006169"/>
    </source>
</evidence>
<feature type="domain" description="J" evidence="7">
    <location>
        <begin position="10"/>
        <end position="102"/>
    </location>
</feature>
<dbReference type="InterPro" id="IPR036671">
    <property type="entry name" value="DPH_MB_sf"/>
</dbReference>
<feature type="region of interest" description="Disordered" evidence="6">
    <location>
        <begin position="108"/>
        <end position="128"/>
    </location>
</feature>
<dbReference type="PANTHER" id="PTHR44240:SF10">
    <property type="entry name" value="J DOMAIN-CONTAINING PROTEIN"/>
    <property type="match status" value="1"/>
</dbReference>
<evidence type="ECO:0000313" key="10">
    <source>
        <dbReference type="Proteomes" id="UP000799536"/>
    </source>
</evidence>
<dbReference type="GO" id="GO:0046872">
    <property type="term" value="F:metal ion binding"/>
    <property type="evidence" value="ECO:0007669"/>
    <property type="project" value="UniProtKB-KW"/>
</dbReference>
<accession>A0A9P4JP84</accession>
<dbReference type="InterPro" id="IPR001623">
    <property type="entry name" value="DnaJ_domain"/>
</dbReference>
<evidence type="ECO:0000256" key="1">
    <source>
        <dbReference type="ARBA" id="ARBA00003474"/>
    </source>
</evidence>
<reference evidence="9" key="1">
    <citation type="journal article" date="2020" name="Stud. Mycol.">
        <title>101 Dothideomycetes genomes: a test case for predicting lifestyles and emergence of pathogens.</title>
        <authorList>
            <person name="Haridas S."/>
            <person name="Albert R."/>
            <person name="Binder M."/>
            <person name="Bloem J."/>
            <person name="Labutti K."/>
            <person name="Salamov A."/>
            <person name="Andreopoulos B."/>
            <person name="Baker S."/>
            <person name="Barry K."/>
            <person name="Bills G."/>
            <person name="Bluhm B."/>
            <person name="Cannon C."/>
            <person name="Castanera R."/>
            <person name="Culley D."/>
            <person name="Daum C."/>
            <person name="Ezra D."/>
            <person name="Gonzalez J."/>
            <person name="Henrissat B."/>
            <person name="Kuo A."/>
            <person name="Liang C."/>
            <person name="Lipzen A."/>
            <person name="Lutzoni F."/>
            <person name="Magnuson J."/>
            <person name="Mondo S."/>
            <person name="Nolan M."/>
            <person name="Ohm R."/>
            <person name="Pangilinan J."/>
            <person name="Park H.-J."/>
            <person name="Ramirez L."/>
            <person name="Alfaro M."/>
            <person name="Sun H."/>
            <person name="Tritt A."/>
            <person name="Yoshinaga Y."/>
            <person name="Zwiers L.-H."/>
            <person name="Turgeon B."/>
            <person name="Goodwin S."/>
            <person name="Spatafora J."/>
            <person name="Crous P."/>
            <person name="Grigoriev I."/>
        </authorList>
    </citation>
    <scope>NUCLEOTIDE SEQUENCE</scope>
    <source>
        <strain evidence="9">ATCC 74209</strain>
    </source>
</reference>
<evidence type="ECO:0000313" key="9">
    <source>
        <dbReference type="EMBL" id="KAF2200749.1"/>
    </source>
</evidence>
<dbReference type="Gene3D" id="3.10.660.10">
    <property type="entry name" value="DPH Zinc finger"/>
    <property type="match status" value="1"/>
</dbReference>
<dbReference type="Gene3D" id="1.10.287.110">
    <property type="entry name" value="DnaJ domain"/>
    <property type="match status" value="1"/>
</dbReference>
<dbReference type="PROSITE" id="PS50076">
    <property type="entry name" value="DNAJ_2"/>
    <property type="match status" value="1"/>
</dbReference>
<comment type="similarity">
    <text evidence="2">Belongs to the DPH4 family.</text>
</comment>
<sequence length="229" mass="25748">MLFAMAPLKNYYTVLGLPTPSYSYGRDSISGDDKVVQEQERERIKKAYRRRMLECHPDKVKTKTTTATDKSVGRTVFTVDEIKEAYAILSSAPRRAEWAREWRLYGHRHSHTGNGEGGEGEKREREAEGEDEFVLGLEYLDLDEDFTCLSSSPPSSFPPCPATSPSPNTTESQMQWTRPCRCGSACGFRVSEEELERCVERGEKEVLVGCAGCSLWVRVGFEVLDGEEG</sequence>
<comment type="function">
    <text evidence="1">Required for the first step of diphthamide biosynthesis, the transfer of 3-amino-3-carboxypropyl from S-adenosyl-L-methionine to a histidine residue. Diphthamide is a post-translational modification of histidine which occurs in elongation factor 2.</text>
</comment>
<comment type="caution">
    <text evidence="9">The sequence shown here is derived from an EMBL/GenBank/DDBJ whole genome shotgun (WGS) entry which is preliminary data.</text>
</comment>
<dbReference type="Pfam" id="PF05207">
    <property type="entry name" value="Zn_ribbon_CSL"/>
    <property type="match status" value="1"/>
</dbReference>
<protein>
    <recommendedName>
        <fullName evidence="3">Diphthamide biosynthesis protein 4</fullName>
    </recommendedName>
</protein>
<dbReference type="Pfam" id="PF00226">
    <property type="entry name" value="DnaJ"/>
    <property type="match status" value="1"/>
</dbReference>
<keyword evidence="4" id="KW-0479">Metal-binding</keyword>
<dbReference type="InterPro" id="IPR007872">
    <property type="entry name" value="DPH_MB_dom"/>
</dbReference>
<name>A0A9P4JP84_9PLEO</name>